<feature type="domain" description="PKS/mFAS DH" evidence="12">
    <location>
        <begin position="1607"/>
        <end position="1890"/>
    </location>
</feature>
<keyword evidence="5" id="KW-0808">Transferase</keyword>
<dbReference type="InterPro" id="IPR049900">
    <property type="entry name" value="PKS_mFAS_DH"/>
</dbReference>
<evidence type="ECO:0000256" key="9">
    <source>
        <dbReference type="SAM" id="MobiDB-lite"/>
    </source>
</evidence>
<dbReference type="Gene3D" id="1.10.1200.10">
    <property type="entry name" value="ACP-like"/>
    <property type="match status" value="2"/>
</dbReference>
<evidence type="ECO:0000256" key="8">
    <source>
        <dbReference type="PROSITE-ProRule" id="PRU01363"/>
    </source>
</evidence>
<comment type="function">
    <text evidence="7">Involved in production of the polyketide antibiotic thailandamide.</text>
</comment>
<dbReference type="Gene3D" id="3.10.129.110">
    <property type="entry name" value="Polyketide synthase dehydratase"/>
    <property type="match status" value="1"/>
</dbReference>
<dbReference type="InterPro" id="IPR020806">
    <property type="entry name" value="PKS_PP-bd"/>
</dbReference>
<dbReference type="GO" id="GO:0031177">
    <property type="term" value="F:phosphopantetheine binding"/>
    <property type="evidence" value="ECO:0007669"/>
    <property type="project" value="InterPro"/>
</dbReference>
<dbReference type="Pfam" id="PF08659">
    <property type="entry name" value="KR"/>
    <property type="match status" value="1"/>
</dbReference>
<feature type="compositionally biased region" description="Polar residues" evidence="9">
    <location>
        <begin position="799"/>
        <end position="814"/>
    </location>
</feature>
<dbReference type="PROSITE" id="PS50075">
    <property type="entry name" value="CARRIER"/>
    <property type="match status" value="2"/>
</dbReference>
<dbReference type="InterPro" id="IPR006162">
    <property type="entry name" value="Ppantetheine_attach_site"/>
</dbReference>
<dbReference type="Gene3D" id="3.40.47.10">
    <property type="match status" value="1"/>
</dbReference>
<dbReference type="SUPFAM" id="SSF51735">
    <property type="entry name" value="NAD(P)-binding Rossmann-fold domains"/>
    <property type="match status" value="2"/>
</dbReference>
<dbReference type="SMART" id="SM01294">
    <property type="entry name" value="PKS_PP_betabranch"/>
    <property type="match status" value="2"/>
</dbReference>
<dbReference type="PANTHER" id="PTHR43775:SF37">
    <property type="entry name" value="SI:DKEY-61P9.11"/>
    <property type="match status" value="1"/>
</dbReference>
<dbReference type="InterPro" id="IPR013968">
    <property type="entry name" value="PKS_KR"/>
</dbReference>
<dbReference type="InterPro" id="IPR016039">
    <property type="entry name" value="Thiolase-like"/>
</dbReference>
<dbReference type="InterPro" id="IPR036736">
    <property type="entry name" value="ACP-like_sf"/>
</dbReference>
<feature type="domain" description="Ketosynthase family 3 (KS3)" evidence="11">
    <location>
        <begin position="1063"/>
        <end position="1480"/>
    </location>
</feature>
<evidence type="ECO:0000259" key="10">
    <source>
        <dbReference type="PROSITE" id="PS50075"/>
    </source>
</evidence>
<dbReference type="GO" id="GO:0071770">
    <property type="term" value="P:DIM/DIP cell wall layer assembly"/>
    <property type="evidence" value="ECO:0007669"/>
    <property type="project" value="TreeGrafter"/>
</dbReference>
<dbReference type="InterPro" id="IPR029063">
    <property type="entry name" value="SAM-dependent_MTases_sf"/>
</dbReference>
<dbReference type="Pfam" id="PF00550">
    <property type="entry name" value="PP-binding"/>
    <property type="match status" value="2"/>
</dbReference>
<dbReference type="InterPro" id="IPR013217">
    <property type="entry name" value="Methyltransf_12"/>
</dbReference>
<dbReference type="GO" id="GO:0005886">
    <property type="term" value="C:plasma membrane"/>
    <property type="evidence" value="ECO:0007669"/>
    <property type="project" value="TreeGrafter"/>
</dbReference>
<dbReference type="SMART" id="SM00825">
    <property type="entry name" value="PKS_KS"/>
    <property type="match status" value="1"/>
</dbReference>
<comment type="pathway">
    <text evidence="1">Lipid metabolism; fatty acid biosynthesis.</text>
</comment>
<dbReference type="Pfam" id="PF08242">
    <property type="entry name" value="Methyltransf_12"/>
    <property type="match status" value="1"/>
</dbReference>
<dbReference type="InterPro" id="IPR049551">
    <property type="entry name" value="PKS_DH_C"/>
</dbReference>
<dbReference type="SUPFAM" id="SSF53901">
    <property type="entry name" value="Thiolase-like"/>
    <property type="match status" value="1"/>
</dbReference>
<evidence type="ECO:0000256" key="3">
    <source>
        <dbReference type="ARBA" id="ARBA00022450"/>
    </source>
</evidence>
<dbReference type="SUPFAM" id="SSF47336">
    <property type="entry name" value="ACP-like"/>
    <property type="match status" value="2"/>
</dbReference>
<feature type="active site" description="Proton donor; for dehydratase activity" evidence="8">
    <location>
        <position position="1801"/>
    </location>
</feature>
<dbReference type="Pfam" id="PF00109">
    <property type="entry name" value="ketoacyl-synt"/>
    <property type="match status" value="1"/>
</dbReference>
<feature type="domain" description="Carrier" evidence="10">
    <location>
        <begin position="937"/>
        <end position="1013"/>
    </location>
</feature>
<comment type="similarity">
    <text evidence="2">Belongs to the short-chain dehydrogenases/reductases (SDR) family.</text>
</comment>
<evidence type="ECO:0000256" key="4">
    <source>
        <dbReference type="ARBA" id="ARBA00022553"/>
    </source>
</evidence>
<evidence type="ECO:0000259" key="12">
    <source>
        <dbReference type="PROSITE" id="PS52019"/>
    </source>
</evidence>
<evidence type="ECO:0000313" key="13">
    <source>
        <dbReference type="EMBL" id="CCG06113.1"/>
    </source>
</evidence>
<dbReference type="InterPro" id="IPR014030">
    <property type="entry name" value="Ketoacyl_synth_N"/>
</dbReference>
<evidence type="ECO:0000256" key="7">
    <source>
        <dbReference type="ARBA" id="ARBA00054155"/>
    </source>
</evidence>
<feature type="region of interest" description="Disordered" evidence="9">
    <location>
        <begin position="1015"/>
        <end position="1060"/>
    </location>
</feature>
<evidence type="ECO:0000259" key="11">
    <source>
        <dbReference type="PROSITE" id="PS52004"/>
    </source>
</evidence>
<feature type="region of interest" description="N-terminal hotdog fold" evidence="8">
    <location>
        <begin position="1607"/>
        <end position="1730"/>
    </location>
</feature>
<dbReference type="PROSITE" id="PS00606">
    <property type="entry name" value="KS3_1"/>
    <property type="match status" value="1"/>
</dbReference>
<dbReference type="FunFam" id="3.40.47.10:FF:000019">
    <property type="entry name" value="Polyketide synthase type I"/>
    <property type="match status" value="1"/>
</dbReference>
<dbReference type="CDD" id="cd00833">
    <property type="entry name" value="PKS"/>
    <property type="match status" value="1"/>
</dbReference>
<dbReference type="InterPro" id="IPR018201">
    <property type="entry name" value="Ketoacyl_synth_AS"/>
</dbReference>
<dbReference type="PROSITE" id="PS00012">
    <property type="entry name" value="PHOSPHOPANTETHEINE"/>
    <property type="match status" value="2"/>
</dbReference>
<dbReference type="InterPro" id="IPR009081">
    <property type="entry name" value="PP-bd_ACP"/>
</dbReference>
<dbReference type="InterPro" id="IPR014031">
    <property type="entry name" value="Ketoacyl_synth_C"/>
</dbReference>
<organism evidence="13">
    <name type="scientific">Hahella chejuensis</name>
    <dbReference type="NCBI Taxonomy" id="158327"/>
    <lineage>
        <taxon>Bacteria</taxon>
        <taxon>Pseudomonadati</taxon>
        <taxon>Pseudomonadota</taxon>
        <taxon>Gammaproteobacteria</taxon>
        <taxon>Oceanospirillales</taxon>
        <taxon>Hahellaceae</taxon>
        <taxon>Hahella</taxon>
    </lineage>
</organism>
<evidence type="ECO:0000256" key="5">
    <source>
        <dbReference type="ARBA" id="ARBA00022679"/>
    </source>
</evidence>
<feature type="domain" description="Carrier" evidence="10">
    <location>
        <begin position="835"/>
        <end position="908"/>
    </location>
</feature>
<evidence type="ECO:0000256" key="2">
    <source>
        <dbReference type="ARBA" id="ARBA00006484"/>
    </source>
</evidence>
<dbReference type="SMART" id="SM00823">
    <property type="entry name" value="PKS_PP"/>
    <property type="match status" value="2"/>
</dbReference>
<dbReference type="PROSITE" id="PS52019">
    <property type="entry name" value="PKS_MFAS_DH"/>
    <property type="match status" value="1"/>
</dbReference>
<keyword evidence="4" id="KW-0597">Phosphoprotein</keyword>
<dbReference type="GO" id="GO:0005737">
    <property type="term" value="C:cytoplasm"/>
    <property type="evidence" value="ECO:0007669"/>
    <property type="project" value="TreeGrafter"/>
</dbReference>
<dbReference type="Gene3D" id="1.10.1240.100">
    <property type="match status" value="1"/>
</dbReference>
<dbReference type="InterPro" id="IPR036291">
    <property type="entry name" value="NAD(P)-bd_dom_sf"/>
</dbReference>
<dbReference type="PROSITE" id="PS52004">
    <property type="entry name" value="KS3_2"/>
    <property type="match status" value="1"/>
</dbReference>
<dbReference type="Gene3D" id="3.40.50.150">
    <property type="entry name" value="Vaccinia Virus protein VP39"/>
    <property type="match status" value="1"/>
</dbReference>
<feature type="region of interest" description="C-terminal hotdog fold" evidence="8">
    <location>
        <begin position="1745"/>
        <end position="1890"/>
    </location>
</feature>
<dbReference type="Pfam" id="PF02801">
    <property type="entry name" value="Ketoacyl-synt_C"/>
    <property type="match status" value="1"/>
</dbReference>
<dbReference type="CDD" id="cd02440">
    <property type="entry name" value="AdoMet_MTases"/>
    <property type="match status" value="1"/>
</dbReference>
<dbReference type="Gene3D" id="3.40.50.720">
    <property type="entry name" value="NAD(P)-binding Rossmann-like Domain"/>
    <property type="match status" value="1"/>
</dbReference>
<sequence>MRDMEFAGISQTAIDSLVFSPEWKILPLAAASGAEAPWVIIVPPSQAALREEIADYTPQAEVRLLDPQTIDDLARAVDKNPALRLCFVTRTPWRAAVPDEDVSAFFHLLKALRDKPAVKLDVFTDKAVASPLFESVTHPVDGVYVGLAQTLAKERPEWTVRSFSLQKLTADVLQDLLRISLPTHPGTPVCIADGRYGVADMQPTTLNPWPAQSAFRQQGTYVILGGAGGLGGKLAEYLAARYQARLVILGRRSEAHDLLMRLRDLGAAEAHYHSVDLSDRAALQTVLDQYAVIHGVVHSALVLEDASLAAMSEQTLFNVLRPKVHGAYNLARALKGRTLDFCLFFSSIQSYIANPGQGNYTAACVAKDAFADLLHNGLMINSKVINWGYWGSVGVVASETYRERMKKLQIGSIEVDEGLAVIERFLVTERRQITVVKASDLALKRLHIAPHTAVQKLMPQNVMAQTSPQLKAQEPAAPATGADLIPAYRTQDPLVARNEAMSAALQEYARWRLSQTPMPETIAPKFGKLAAALRSIHAGHSPGREQVIDLYPELKGHIRLLDQCIDNLPAILRGETNPLSVIFPDGGFELVEPVYRDNPIADYFNQVVARIVANLQKARAGRPLRIIEIGAGTGSTTQFVLPELTPDNVSYTFTDLSFAFLNKARRRFADYPFVEYKICNIEKPPAFEQPFDVVIATNVIHATSDLPETLRQVRRLLADDGVFVLNEITSCQDYATLTFGLTDGWWLSQDPYRIPNSPLLSGDSWRRLMLQAGFQGVDAHGGEDQQVMVGFAGADAQQGAVSQNTAPQTEASPIQPSPDSAAEQSASQAGVASQASIEAFLQQAIAEVLQFDPSEIERDMPFSEMGVDSLISMELLKPIKEKTGYLPATILFEYPTIRQLAEHIVASGLAWDEGATNQATAAALTVEETAVTPPGRDSLTEIMNQVRAVIADTMMMEPEDVEADTPFQEYGVDSIISLELIRPLKEIFGYLPATVLFEYPSLRQLAAYLATTVATSPSGETTPDSSPARASETGECAGNSGTDERAQDAQPSSDAPEKSLWRPGDIAIVGMAARLPKAQDVARFWENLRNGRDCTDVIPAERWKQEGFLSEAPLNGRGSYTNRGAFIDDVDAFDHVFFNLTPNEAARMDPQERIMLEQTYRSMLDAGYTRKQWAGSDTAVFVGVMNGDYAWHTPAQTTTAPATSLFWSMANRASYFFDWRGPSMAVDTACSASLTALHLACQALKNGDCEQAVVGGVNLITHPRHYELLCGLHMLSRSEQCKPFGANADGFVDGEGVVCLVVKRAEDAIRDKDRVYAFIKGSAINAGGRSNGYTAPNPEAQAALIGKALRAAGVSPQEVGYVEAHGTGTELGDPIELRALSKSYGDAAPQSIRLGSVKSNLGHLESAAGLCGVLKAVLQMHHGEWVPSLHAEQLNPHLDFTQTPFLLNRERRVWDATAPRVSAVSSFGAGGGNAHVVIQGVAQASVDAAPRAARDSYVIPLSHHCNAGLQQTMDSLREWLQGRQVDMDALAYTLACARDHDRFRRALVCRDQADLIEQLGQDLQVVTAASRKEASGPLQEQPPQRLTRDNAERVAALYEAGGDLPWRDFYPQRRLAAVPPYVFIRHRHWIDSVESNFKGFTSLTQAHRINGRAMAPAAWTLSTLCESADDGGFANIMWKDKITDPQWVDVIEEGERTLFVGRGGYTQYCSAERTPDASAPANIAAVLARLGMENPPNPLQEMGAIPRLSQAQIYADFKQRGYDYGAPLQGIRWAQVKPGLVRALLQVDHDWGRLVSPALLDSGLQLAILAAGSGAESSGEGTVFMPYHLGRLVVKRLPDNEAVYGYCLERTSGQASKARRFDFYFTDRQGEVLILLEDMVSVVVRPDAEDDVDTRPRQVRPEPRFEVFDLS</sequence>
<dbReference type="SUPFAM" id="SSF53335">
    <property type="entry name" value="S-adenosyl-L-methionine-dependent methyltransferases"/>
    <property type="match status" value="1"/>
</dbReference>
<accession>W6JXB6</accession>
<dbReference type="UniPathway" id="UPA00094"/>
<dbReference type="SMART" id="SM00822">
    <property type="entry name" value="PKS_KR"/>
    <property type="match status" value="1"/>
</dbReference>
<dbReference type="PANTHER" id="PTHR43775">
    <property type="entry name" value="FATTY ACID SYNTHASE"/>
    <property type="match status" value="1"/>
</dbReference>
<evidence type="ECO:0000256" key="1">
    <source>
        <dbReference type="ARBA" id="ARBA00005194"/>
    </source>
</evidence>
<dbReference type="InterPro" id="IPR042104">
    <property type="entry name" value="PKS_dehydratase_sf"/>
</dbReference>
<feature type="region of interest" description="Disordered" evidence="9">
    <location>
        <begin position="798"/>
        <end position="828"/>
    </location>
</feature>
<protein>
    <submittedName>
        <fullName evidence="13">Type I polyketide synthase</fullName>
    </submittedName>
</protein>
<dbReference type="InterPro" id="IPR020841">
    <property type="entry name" value="PKS_Beta-ketoAc_synthase_dom"/>
</dbReference>
<dbReference type="GO" id="GO:0006633">
    <property type="term" value="P:fatty acid biosynthetic process"/>
    <property type="evidence" value="ECO:0007669"/>
    <property type="project" value="UniProtKB-UniPathway"/>
</dbReference>
<name>W6JXB6_9GAMM</name>
<evidence type="ECO:0000256" key="6">
    <source>
        <dbReference type="ARBA" id="ARBA00023268"/>
    </source>
</evidence>
<dbReference type="GO" id="GO:0004315">
    <property type="term" value="F:3-oxoacyl-[acyl-carrier-protein] synthase activity"/>
    <property type="evidence" value="ECO:0007669"/>
    <property type="project" value="InterPro"/>
</dbReference>
<dbReference type="GO" id="GO:0004312">
    <property type="term" value="F:fatty acid synthase activity"/>
    <property type="evidence" value="ECO:0007669"/>
    <property type="project" value="TreeGrafter"/>
</dbReference>
<proteinExistence type="inferred from homology"/>
<reference evidence="13" key="1">
    <citation type="submission" date="2012-02" db="EMBL/GenBank/DDBJ databases">
        <title>Chejuenolide biosynthetic gene cluster.</title>
        <authorList>
            <person name="Han J.W."/>
            <person name="Ng B.G."/>
            <person name="Kim B.S."/>
        </authorList>
    </citation>
    <scope>NUCLEOTIDE SEQUENCE</scope>
    <source>
        <strain evidence="13">MB-1084</strain>
    </source>
</reference>
<dbReference type="EMBL" id="HE664023">
    <property type="protein sequence ID" value="CCG06113.1"/>
    <property type="molecule type" value="Genomic_DNA"/>
</dbReference>
<dbReference type="Pfam" id="PF22621">
    <property type="entry name" value="CurL-like_PKS_C"/>
    <property type="match status" value="1"/>
</dbReference>
<keyword evidence="6" id="KW-0511">Multifunctional enzyme</keyword>
<keyword evidence="3" id="KW-0596">Phosphopantetheine</keyword>
<dbReference type="InterPro" id="IPR050091">
    <property type="entry name" value="PKS_NRPS_Biosynth_Enz"/>
</dbReference>
<feature type="compositionally biased region" description="Low complexity" evidence="9">
    <location>
        <begin position="817"/>
        <end position="828"/>
    </location>
</feature>
<feature type="active site" description="Proton acceptor; for dehydratase activity" evidence="8">
    <location>
        <position position="1647"/>
    </location>
</feature>
<dbReference type="InterPro" id="IPR057326">
    <property type="entry name" value="KR_dom"/>
</dbReference>
<feature type="compositionally biased region" description="Polar residues" evidence="9">
    <location>
        <begin position="1015"/>
        <end position="1025"/>
    </location>
</feature>
<dbReference type="Pfam" id="PF14765">
    <property type="entry name" value="PS-DH"/>
    <property type="match status" value="1"/>
</dbReference>
<dbReference type="CDD" id="cd08953">
    <property type="entry name" value="KR_2_SDR_x"/>
    <property type="match status" value="1"/>
</dbReference>